<reference evidence="6" key="2">
    <citation type="journal article" date="2023" name="Plants (Basel)">
        <title>Annotation of the Turnera subulata (Passifloraceae) Draft Genome Reveals the S-Locus Evolved after the Divergence of Turneroideae from Passifloroideae in a Stepwise Manner.</title>
        <authorList>
            <person name="Henning P.M."/>
            <person name="Roalson E.H."/>
            <person name="Mir W."/>
            <person name="McCubbin A.G."/>
            <person name="Shore J.S."/>
        </authorList>
    </citation>
    <scope>NUCLEOTIDE SEQUENCE</scope>
    <source>
        <strain evidence="6">F60SS</strain>
    </source>
</reference>
<accession>A0A9Q0J6V0</accession>
<comment type="similarity">
    <text evidence="1 5">Belongs to the Frigida family.</text>
</comment>
<dbReference type="EMBL" id="JAKUCV010005291">
    <property type="protein sequence ID" value="KAJ4831766.1"/>
    <property type="molecule type" value="Genomic_DNA"/>
</dbReference>
<protein>
    <recommendedName>
        <fullName evidence="5">FRIGIDA-like protein</fullName>
    </recommendedName>
</protein>
<evidence type="ECO:0000313" key="6">
    <source>
        <dbReference type="EMBL" id="KAJ4831766.1"/>
    </source>
</evidence>
<evidence type="ECO:0000256" key="5">
    <source>
        <dbReference type="RuleBase" id="RU364012"/>
    </source>
</evidence>
<keyword evidence="2 5" id="KW-0217">Developmental protein</keyword>
<comment type="caution">
    <text evidence="6">The sequence shown here is derived from an EMBL/GenBank/DDBJ whole genome shotgun (WGS) entry which is preliminary data.</text>
</comment>
<evidence type="ECO:0000256" key="1">
    <source>
        <dbReference type="ARBA" id="ARBA00008956"/>
    </source>
</evidence>
<keyword evidence="3 5" id="KW-0221">Differentiation</keyword>
<dbReference type="PANTHER" id="PTHR31791">
    <property type="entry name" value="FRIGIDA-LIKE PROTEIN 3-RELATED"/>
    <property type="match status" value="1"/>
</dbReference>
<proteinExistence type="inferred from homology"/>
<dbReference type="GO" id="GO:0009908">
    <property type="term" value="P:flower development"/>
    <property type="evidence" value="ECO:0007669"/>
    <property type="project" value="UniProtKB-KW"/>
</dbReference>
<dbReference type="Proteomes" id="UP001141552">
    <property type="component" value="Unassembled WGS sequence"/>
</dbReference>
<evidence type="ECO:0000256" key="2">
    <source>
        <dbReference type="ARBA" id="ARBA00022473"/>
    </source>
</evidence>
<dbReference type="PANTHER" id="PTHR31791:SF37">
    <property type="entry name" value="A_TM021B04.7 PROTEIN"/>
    <property type="match status" value="1"/>
</dbReference>
<evidence type="ECO:0000256" key="3">
    <source>
        <dbReference type="ARBA" id="ARBA00022782"/>
    </source>
</evidence>
<gene>
    <name evidence="6" type="ORF">Tsubulata_037716</name>
</gene>
<keyword evidence="4 5" id="KW-0287">Flowering</keyword>
<name>A0A9Q0J6V0_9ROSI</name>
<dbReference type="OrthoDB" id="837511at2759"/>
<sequence>MVDNELIDHEAFAAIPSSPDPAKFVSEVFKRSYTHWKGTAFGIDSMIMSRIFLLEHLMKVSPDISLQVKEDARTLAVRWKENLRLQTENSIENIAFFLFLAAYGLVPYFSNDEIFRMVASFAQKKQAPEIC</sequence>
<evidence type="ECO:0000313" key="7">
    <source>
        <dbReference type="Proteomes" id="UP001141552"/>
    </source>
</evidence>
<reference evidence="6" key="1">
    <citation type="submission" date="2022-02" db="EMBL/GenBank/DDBJ databases">
        <authorList>
            <person name="Henning P.M."/>
            <person name="McCubbin A.G."/>
            <person name="Shore J.S."/>
        </authorList>
    </citation>
    <scope>NUCLEOTIDE SEQUENCE</scope>
    <source>
        <strain evidence="6">F60SS</strain>
        <tissue evidence="6">Leaves</tissue>
    </source>
</reference>
<dbReference type="AlphaFoldDB" id="A0A9Q0J6V0"/>
<evidence type="ECO:0000256" key="4">
    <source>
        <dbReference type="ARBA" id="ARBA00023089"/>
    </source>
</evidence>
<dbReference type="Pfam" id="PF07899">
    <property type="entry name" value="Frigida"/>
    <property type="match status" value="1"/>
</dbReference>
<keyword evidence="7" id="KW-1185">Reference proteome</keyword>
<dbReference type="InterPro" id="IPR012474">
    <property type="entry name" value="Frigida"/>
</dbReference>
<organism evidence="6 7">
    <name type="scientific">Turnera subulata</name>
    <dbReference type="NCBI Taxonomy" id="218843"/>
    <lineage>
        <taxon>Eukaryota</taxon>
        <taxon>Viridiplantae</taxon>
        <taxon>Streptophyta</taxon>
        <taxon>Embryophyta</taxon>
        <taxon>Tracheophyta</taxon>
        <taxon>Spermatophyta</taxon>
        <taxon>Magnoliopsida</taxon>
        <taxon>eudicotyledons</taxon>
        <taxon>Gunneridae</taxon>
        <taxon>Pentapetalae</taxon>
        <taxon>rosids</taxon>
        <taxon>fabids</taxon>
        <taxon>Malpighiales</taxon>
        <taxon>Passifloraceae</taxon>
        <taxon>Turnera</taxon>
    </lineage>
</organism>
<dbReference type="GO" id="GO:0030154">
    <property type="term" value="P:cell differentiation"/>
    <property type="evidence" value="ECO:0007669"/>
    <property type="project" value="UniProtKB-KW"/>
</dbReference>